<dbReference type="PROSITE" id="PS00678">
    <property type="entry name" value="WD_REPEATS_1"/>
    <property type="match status" value="5"/>
</dbReference>
<dbReference type="AlphaFoldDB" id="X6LYS0"/>
<feature type="repeat" description="WD" evidence="4">
    <location>
        <begin position="478"/>
        <end position="519"/>
    </location>
</feature>
<dbReference type="Gene3D" id="2.130.10.10">
    <property type="entry name" value="YVTN repeat-like/Quinoprotein amine dehydrogenase"/>
    <property type="match status" value="3"/>
</dbReference>
<dbReference type="InterPro" id="IPR001680">
    <property type="entry name" value="WD40_rpt"/>
</dbReference>
<accession>X6LYS0</accession>
<dbReference type="CDD" id="cd00200">
    <property type="entry name" value="WD40"/>
    <property type="match status" value="1"/>
</dbReference>
<proteinExistence type="predicted"/>
<keyword evidence="1 4" id="KW-0853">WD repeat</keyword>
<dbReference type="Pfam" id="PF00400">
    <property type="entry name" value="WD40"/>
    <property type="match status" value="7"/>
</dbReference>
<dbReference type="InterPro" id="IPR036322">
    <property type="entry name" value="WD40_repeat_dom_sf"/>
</dbReference>
<dbReference type="SUPFAM" id="SSF117281">
    <property type="entry name" value="Kelch motif"/>
    <property type="match status" value="1"/>
</dbReference>
<feature type="repeat" description="WD" evidence="4">
    <location>
        <begin position="646"/>
        <end position="687"/>
    </location>
</feature>
<dbReference type="Proteomes" id="UP000023152">
    <property type="component" value="Unassembled WGS sequence"/>
</dbReference>
<feature type="repeat" description="WD" evidence="4">
    <location>
        <begin position="562"/>
        <end position="603"/>
    </location>
</feature>
<dbReference type="PRINTS" id="PR00320">
    <property type="entry name" value="GPROTEINBRPT"/>
</dbReference>
<feature type="repeat" description="WD" evidence="4">
    <location>
        <begin position="688"/>
        <end position="720"/>
    </location>
</feature>
<protein>
    <submittedName>
        <fullName evidence="5">WD-40 repeat protein</fullName>
    </submittedName>
</protein>
<evidence type="ECO:0000313" key="6">
    <source>
        <dbReference type="Proteomes" id="UP000023152"/>
    </source>
</evidence>
<dbReference type="PANTHER" id="PTHR15622">
    <property type="entry name" value="WD40 REPEAT PROTEIN"/>
    <property type="match status" value="1"/>
</dbReference>
<dbReference type="Gene3D" id="2.120.10.80">
    <property type="entry name" value="Kelch-type beta propeller"/>
    <property type="match status" value="1"/>
</dbReference>
<keyword evidence="3" id="KW-0833">Ubl conjugation pathway</keyword>
<evidence type="ECO:0000256" key="2">
    <source>
        <dbReference type="ARBA" id="ARBA00022737"/>
    </source>
</evidence>
<organism evidence="5 6">
    <name type="scientific">Reticulomyxa filosa</name>
    <dbReference type="NCBI Taxonomy" id="46433"/>
    <lineage>
        <taxon>Eukaryota</taxon>
        <taxon>Sar</taxon>
        <taxon>Rhizaria</taxon>
        <taxon>Retaria</taxon>
        <taxon>Foraminifera</taxon>
        <taxon>Monothalamids</taxon>
        <taxon>Reticulomyxidae</taxon>
        <taxon>Reticulomyxa</taxon>
    </lineage>
</organism>
<feature type="repeat" description="WD" evidence="4">
    <location>
        <begin position="527"/>
        <end position="561"/>
    </location>
</feature>
<dbReference type="InterPro" id="IPR015915">
    <property type="entry name" value="Kelch-typ_b-propeller"/>
</dbReference>
<evidence type="ECO:0000256" key="1">
    <source>
        <dbReference type="ARBA" id="ARBA00022574"/>
    </source>
</evidence>
<dbReference type="PROSITE" id="PS50082">
    <property type="entry name" value="WD_REPEATS_2"/>
    <property type="match status" value="7"/>
</dbReference>
<feature type="repeat" description="WD" evidence="4">
    <location>
        <begin position="436"/>
        <end position="477"/>
    </location>
</feature>
<dbReference type="InterPro" id="IPR019775">
    <property type="entry name" value="WD40_repeat_CS"/>
</dbReference>
<name>X6LYS0_RETFI</name>
<reference evidence="5 6" key="1">
    <citation type="journal article" date="2013" name="Curr. Biol.">
        <title>The Genome of the Foraminiferan Reticulomyxa filosa.</title>
        <authorList>
            <person name="Glockner G."/>
            <person name="Hulsmann N."/>
            <person name="Schleicher M."/>
            <person name="Noegel A.A."/>
            <person name="Eichinger L."/>
            <person name="Gallinger C."/>
            <person name="Pawlowski J."/>
            <person name="Sierra R."/>
            <person name="Euteneuer U."/>
            <person name="Pillet L."/>
            <person name="Moustafa A."/>
            <person name="Platzer M."/>
            <person name="Groth M."/>
            <person name="Szafranski K."/>
            <person name="Schliwa M."/>
        </authorList>
    </citation>
    <scope>NUCLEOTIDE SEQUENCE [LARGE SCALE GENOMIC DNA]</scope>
</reference>
<dbReference type="GO" id="GO:0000209">
    <property type="term" value="P:protein polyubiquitination"/>
    <property type="evidence" value="ECO:0007669"/>
    <property type="project" value="TreeGrafter"/>
</dbReference>
<dbReference type="SUPFAM" id="SSF50969">
    <property type="entry name" value="YVTN repeat-like/Quinoprotein amine dehydrogenase"/>
    <property type="match status" value="1"/>
</dbReference>
<feature type="repeat" description="WD" evidence="4">
    <location>
        <begin position="604"/>
        <end position="641"/>
    </location>
</feature>
<dbReference type="InterPro" id="IPR020472">
    <property type="entry name" value="WD40_PAC1"/>
</dbReference>
<sequence>MSQIKQKENLTTSIPFQDLKDSFTPFANLETKPEQGQIIIASTPFECLKDLPVPILKLQCVLHKHEILICGGYEQRACYSYNTLKHEYKFICEYPSEVKLDGHCVVKLVDNNNDNEITLLSFGGHKYKHTLVMKYVSVWSNGNDVNKSNNYNQWIPFTDNNNHIIHIGRDEDDYQGMRAVVGGSNNHLLFITYFYNISVFDLNKFQFIKHDALPIKDGIFYHCFVVTSENGQYMTNTNEKTNKKKNNEMLLFYKRIGLSIEYNEGNNTFQFHQLPVCNNMASLYHSSCVCINDFVLFFGGYGWKNNKYIVSKSLHKYSISKKTWATPEHTLPIQLYDCFGILNEKNTHIHIIGGRNDKDIPALTHIKTKVSIWMDASQLVLSFHISEFFCTKLINAQMNLFIQYWIQIFKIKLGWINEFNKMIIKYVRGFQLLMVLQAHNDAVSSVRFSRDGRKIVSASHDKTVRIWDVASGKQLQTFRGHTGQVFAATFSPDGRTVVSCSSDGTIRLWNINAGREMMKCVKYLNGIWDVNFSPDGKYIVSGLQDSTIRLRDVHSGIETKQLLGHSKDVLSTQFSSDDKIILSSSNDKTINLWNVESGKILKQFKGHSDCVTRAKFSPDGKFIVSCSLDNTIQIWNIETGRGWKILKGHSKYVTDVKYFPDGQTIVSCSSDNTIQFWDVKSEKNIQKLEGYSNSVKCVDVSQNGNTVASGSTDCKIRIWG</sequence>
<dbReference type="SUPFAM" id="SSF50978">
    <property type="entry name" value="WD40 repeat-like"/>
    <property type="match status" value="1"/>
</dbReference>
<dbReference type="PANTHER" id="PTHR15622:SF2">
    <property type="entry name" value="U4_U6 SMALL NUCLEAR RIBONUCLEOPROTEIN PRP4"/>
    <property type="match status" value="1"/>
</dbReference>
<evidence type="ECO:0000256" key="4">
    <source>
        <dbReference type="PROSITE-ProRule" id="PRU00221"/>
    </source>
</evidence>
<dbReference type="EMBL" id="ASPP01026804">
    <property type="protein sequence ID" value="ETO06774.1"/>
    <property type="molecule type" value="Genomic_DNA"/>
</dbReference>
<dbReference type="InterPro" id="IPR015943">
    <property type="entry name" value="WD40/YVTN_repeat-like_dom_sf"/>
</dbReference>
<dbReference type="SMART" id="SM00320">
    <property type="entry name" value="WD40"/>
    <property type="match status" value="7"/>
</dbReference>
<keyword evidence="6" id="KW-1185">Reference proteome</keyword>
<dbReference type="InterPro" id="IPR011044">
    <property type="entry name" value="Quino_amine_DH_bsu"/>
</dbReference>
<dbReference type="InterPro" id="IPR051983">
    <property type="entry name" value="WSB_SOCS-box_domain"/>
</dbReference>
<evidence type="ECO:0000313" key="5">
    <source>
        <dbReference type="EMBL" id="ETO06774.1"/>
    </source>
</evidence>
<dbReference type="PROSITE" id="PS50294">
    <property type="entry name" value="WD_REPEATS_REGION"/>
    <property type="match status" value="6"/>
</dbReference>
<keyword evidence="2" id="KW-0677">Repeat</keyword>
<gene>
    <name evidence="5" type="ORF">RFI_30618</name>
</gene>
<evidence type="ECO:0000256" key="3">
    <source>
        <dbReference type="ARBA" id="ARBA00022786"/>
    </source>
</evidence>
<comment type="caution">
    <text evidence="5">The sequence shown here is derived from an EMBL/GenBank/DDBJ whole genome shotgun (WGS) entry which is preliminary data.</text>
</comment>